<feature type="domain" description="RING-type" evidence="5">
    <location>
        <begin position="48"/>
        <end position="89"/>
    </location>
</feature>
<organism evidence="6 7">
    <name type="scientific">Sinocyclocheilus grahami</name>
    <name type="common">Dianchi golden-line fish</name>
    <name type="synonym">Barbus grahami</name>
    <dbReference type="NCBI Taxonomy" id="75366"/>
    <lineage>
        <taxon>Eukaryota</taxon>
        <taxon>Metazoa</taxon>
        <taxon>Chordata</taxon>
        <taxon>Craniata</taxon>
        <taxon>Vertebrata</taxon>
        <taxon>Euteleostomi</taxon>
        <taxon>Actinopterygii</taxon>
        <taxon>Neopterygii</taxon>
        <taxon>Teleostei</taxon>
        <taxon>Ostariophysi</taxon>
        <taxon>Cypriniformes</taxon>
        <taxon>Cyprinidae</taxon>
        <taxon>Cyprininae</taxon>
        <taxon>Sinocyclocheilus</taxon>
    </lineage>
</organism>
<evidence type="ECO:0000313" key="7">
    <source>
        <dbReference type="Proteomes" id="UP000472262"/>
    </source>
</evidence>
<dbReference type="Gene3D" id="3.30.40.10">
    <property type="entry name" value="Zinc/RING finger domain, C3HC4 (zinc finger)"/>
    <property type="match status" value="1"/>
</dbReference>
<dbReference type="GO" id="GO:0016567">
    <property type="term" value="P:protein ubiquitination"/>
    <property type="evidence" value="ECO:0007669"/>
    <property type="project" value="InterPro"/>
</dbReference>
<dbReference type="Pfam" id="PF13639">
    <property type="entry name" value="zf-RING_2"/>
    <property type="match status" value="1"/>
</dbReference>
<dbReference type="PANTHER" id="PTHR16047:SF7">
    <property type="entry name" value="E3 UBIQUITIN-PROTEIN LIGASE RFWD3"/>
    <property type="match status" value="1"/>
</dbReference>
<evidence type="ECO:0000259" key="5">
    <source>
        <dbReference type="PROSITE" id="PS50089"/>
    </source>
</evidence>
<dbReference type="GO" id="GO:0036297">
    <property type="term" value="P:interstrand cross-link repair"/>
    <property type="evidence" value="ECO:0007669"/>
    <property type="project" value="InterPro"/>
</dbReference>
<dbReference type="AlphaFoldDB" id="A0A672MEH1"/>
<dbReference type="GO" id="GO:0005634">
    <property type="term" value="C:nucleus"/>
    <property type="evidence" value="ECO:0007669"/>
    <property type="project" value="InterPro"/>
</dbReference>
<dbReference type="InterPro" id="IPR001841">
    <property type="entry name" value="Znf_RING"/>
</dbReference>
<evidence type="ECO:0000256" key="2">
    <source>
        <dbReference type="ARBA" id="ARBA00022771"/>
    </source>
</evidence>
<keyword evidence="1" id="KW-0479">Metal-binding</keyword>
<dbReference type="Ensembl" id="ENSSGRT00000036155.1">
    <property type="protein sequence ID" value="ENSSGRP00000033679.1"/>
    <property type="gene ID" value="ENSSGRG00000018747.1"/>
</dbReference>
<evidence type="ECO:0000313" key="6">
    <source>
        <dbReference type="Ensembl" id="ENSSGRP00000033679.1"/>
    </source>
</evidence>
<dbReference type="InterPro" id="IPR037381">
    <property type="entry name" value="RFWD3"/>
</dbReference>
<keyword evidence="3" id="KW-0862">Zinc</keyword>
<keyword evidence="7" id="KW-1185">Reference proteome</keyword>
<dbReference type="SMART" id="SM00184">
    <property type="entry name" value="RING"/>
    <property type="match status" value="1"/>
</dbReference>
<evidence type="ECO:0000256" key="1">
    <source>
        <dbReference type="ARBA" id="ARBA00022723"/>
    </source>
</evidence>
<dbReference type="InterPro" id="IPR013083">
    <property type="entry name" value="Znf_RING/FYVE/PHD"/>
</dbReference>
<reference evidence="6" key="2">
    <citation type="submission" date="2025-09" db="UniProtKB">
        <authorList>
            <consortium name="Ensembl"/>
        </authorList>
    </citation>
    <scope>IDENTIFICATION</scope>
</reference>
<dbReference type="GO" id="GO:0008270">
    <property type="term" value="F:zinc ion binding"/>
    <property type="evidence" value="ECO:0007669"/>
    <property type="project" value="UniProtKB-KW"/>
</dbReference>
<dbReference type="PROSITE" id="PS50089">
    <property type="entry name" value="ZF_RING_2"/>
    <property type="match status" value="1"/>
</dbReference>
<sequence>MLRERPAPSALSPGPRQVTTAWPLFSVVTSSAIPAGKTKADDAEGETCSICFEPWTTAGDHRLAALLCGHLFGYVCISRWLTSGGNKCPQVGFTVSVNEHCARITAHTHILCKQKLLFWINHD</sequence>
<reference evidence="6" key="1">
    <citation type="submission" date="2025-08" db="UniProtKB">
        <authorList>
            <consortium name="Ensembl"/>
        </authorList>
    </citation>
    <scope>IDENTIFICATION</scope>
</reference>
<proteinExistence type="predicted"/>
<dbReference type="SUPFAM" id="SSF57850">
    <property type="entry name" value="RING/U-box"/>
    <property type="match status" value="1"/>
</dbReference>
<dbReference type="PANTHER" id="PTHR16047">
    <property type="entry name" value="RFWD3 PROTEIN"/>
    <property type="match status" value="1"/>
</dbReference>
<evidence type="ECO:0000256" key="3">
    <source>
        <dbReference type="ARBA" id="ARBA00022833"/>
    </source>
</evidence>
<protein>
    <recommendedName>
        <fullName evidence="5">RING-type domain-containing protein</fullName>
    </recommendedName>
</protein>
<dbReference type="InParanoid" id="A0A672MEH1"/>
<dbReference type="GO" id="GO:0004842">
    <property type="term" value="F:ubiquitin-protein transferase activity"/>
    <property type="evidence" value="ECO:0007669"/>
    <property type="project" value="InterPro"/>
</dbReference>
<accession>A0A672MEH1</accession>
<dbReference type="Proteomes" id="UP000472262">
    <property type="component" value="Unassembled WGS sequence"/>
</dbReference>
<evidence type="ECO:0000256" key="4">
    <source>
        <dbReference type="PROSITE-ProRule" id="PRU00175"/>
    </source>
</evidence>
<name>A0A672MEH1_SINGR</name>
<keyword evidence="2 4" id="KW-0863">Zinc-finger</keyword>